<organism evidence="2 3">
    <name type="scientific">Grifola frondosa</name>
    <name type="common">Maitake</name>
    <name type="synonym">Polyporus frondosus</name>
    <dbReference type="NCBI Taxonomy" id="5627"/>
    <lineage>
        <taxon>Eukaryota</taxon>
        <taxon>Fungi</taxon>
        <taxon>Dikarya</taxon>
        <taxon>Basidiomycota</taxon>
        <taxon>Agaricomycotina</taxon>
        <taxon>Agaricomycetes</taxon>
        <taxon>Polyporales</taxon>
        <taxon>Grifolaceae</taxon>
        <taxon>Grifola</taxon>
    </lineage>
</organism>
<protein>
    <submittedName>
        <fullName evidence="2">Uncharacterized protein</fullName>
    </submittedName>
</protein>
<dbReference type="Proteomes" id="UP000092993">
    <property type="component" value="Unassembled WGS sequence"/>
</dbReference>
<dbReference type="EMBL" id="LUGG01000003">
    <property type="protein sequence ID" value="OBZ76983.1"/>
    <property type="molecule type" value="Genomic_DNA"/>
</dbReference>
<accession>A0A1C7MJD3</accession>
<feature type="region of interest" description="Disordered" evidence="1">
    <location>
        <begin position="52"/>
        <end position="181"/>
    </location>
</feature>
<dbReference type="AlphaFoldDB" id="A0A1C7MJD3"/>
<comment type="caution">
    <text evidence="2">The sequence shown here is derived from an EMBL/GenBank/DDBJ whole genome shotgun (WGS) entry which is preliminary data.</text>
</comment>
<evidence type="ECO:0000313" key="3">
    <source>
        <dbReference type="Proteomes" id="UP000092993"/>
    </source>
</evidence>
<evidence type="ECO:0000313" key="2">
    <source>
        <dbReference type="EMBL" id="OBZ76983.1"/>
    </source>
</evidence>
<gene>
    <name evidence="2" type="ORF">A0H81_03792</name>
</gene>
<sequence>MYETSGYPTLPVFVPAQSQQNPIKPYNDQALAYAGYIPNPYDQAYAGIEMPVPPDAAAEKPFQRRRSTHRKQPPSYPELNIIVPNRPVYSSPSPLSAISLSNSPLKPSSGVNPANPIEQPVPSPASGDRSARRSLTKPISPVTERAAKRTSARSHVHELDPFAPQMPVSLPLPDAFGGSVTDEKAPMRRFMVRNE</sequence>
<feature type="compositionally biased region" description="Basic residues" evidence="1">
    <location>
        <begin position="63"/>
        <end position="72"/>
    </location>
</feature>
<proteinExistence type="predicted"/>
<feature type="compositionally biased region" description="Low complexity" evidence="1">
    <location>
        <begin position="90"/>
        <end position="105"/>
    </location>
</feature>
<dbReference type="OrthoDB" id="2693038at2759"/>
<name>A0A1C7MJD3_GRIFR</name>
<dbReference type="STRING" id="5627.A0A1C7MJD3"/>
<evidence type="ECO:0000256" key="1">
    <source>
        <dbReference type="SAM" id="MobiDB-lite"/>
    </source>
</evidence>
<keyword evidence="3" id="KW-1185">Reference proteome</keyword>
<reference evidence="2 3" key="1">
    <citation type="submission" date="2016-03" db="EMBL/GenBank/DDBJ databases">
        <title>Whole genome sequencing of Grifola frondosa 9006-11.</title>
        <authorList>
            <person name="Min B."/>
            <person name="Park H."/>
            <person name="Kim J.-G."/>
            <person name="Cho H."/>
            <person name="Oh Y.-L."/>
            <person name="Kong W.-S."/>
            <person name="Choi I.-G."/>
        </authorList>
    </citation>
    <scope>NUCLEOTIDE SEQUENCE [LARGE SCALE GENOMIC DNA]</scope>
    <source>
        <strain evidence="2 3">9006-11</strain>
    </source>
</reference>